<sequence>MAANILSASQFQSQCLELLDTVERTGEDIVITKHGRPIARLAPLEAKKESAFGSVKGKILGDIVGPILTEEEWTFDADNVK</sequence>
<dbReference type="InterPro" id="IPR036165">
    <property type="entry name" value="YefM-like_sf"/>
</dbReference>
<evidence type="ECO:0000256" key="1">
    <source>
        <dbReference type="ARBA" id="ARBA00009981"/>
    </source>
</evidence>
<dbReference type="RefSeq" id="WP_394828868.1">
    <property type="nucleotide sequence ID" value="NZ_CP089984.1"/>
</dbReference>
<dbReference type="InterPro" id="IPR006442">
    <property type="entry name" value="Antitoxin_Phd/YefM"/>
</dbReference>
<dbReference type="EMBL" id="CP089984">
    <property type="protein sequence ID" value="WXB19244.1"/>
    <property type="molecule type" value="Genomic_DNA"/>
</dbReference>
<gene>
    <name evidence="3" type="ORF">LZC94_18665</name>
</gene>
<name>A0ABZ2M9P8_9BACT</name>
<keyword evidence="4" id="KW-1185">Reference proteome</keyword>
<proteinExistence type="inferred from homology"/>
<dbReference type="Gene3D" id="3.40.1620.10">
    <property type="entry name" value="YefM-like domain"/>
    <property type="match status" value="1"/>
</dbReference>
<evidence type="ECO:0000313" key="3">
    <source>
        <dbReference type="EMBL" id="WXB19244.1"/>
    </source>
</evidence>
<dbReference type="Pfam" id="PF02604">
    <property type="entry name" value="PhdYeFM_antitox"/>
    <property type="match status" value="1"/>
</dbReference>
<comment type="function">
    <text evidence="2">Antitoxin component of a type II toxin-antitoxin (TA) system.</text>
</comment>
<accession>A0ABZ2M9P8</accession>
<comment type="similarity">
    <text evidence="1 2">Belongs to the phD/YefM antitoxin family.</text>
</comment>
<dbReference type="SUPFAM" id="SSF143120">
    <property type="entry name" value="YefM-like"/>
    <property type="match status" value="1"/>
</dbReference>
<evidence type="ECO:0000256" key="2">
    <source>
        <dbReference type="RuleBase" id="RU362080"/>
    </source>
</evidence>
<dbReference type="Proteomes" id="UP001370348">
    <property type="component" value="Chromosome"/>
</dbReference>
<protein>
    <recommendedName>
        <fullName evidence="2">Antitoxin</fullName>
    </recommendedName>
</protein>
<organism evidence="3 4">
    <name type="scientific">Pendulispora albinea</name>
    <dbReference type="NCBI Taxonomy" id="2741071"/>
    <lineage>
        <taxon>Bacteria</taxon>
        <taxon>Pseudomonadati</taxon>
        <taxon>Myxococcota</taxon>
        <taxon>Myxococcia</taxon>
        <taxon>Myxococcales</taxon>
        <taxon>Sorangiineae</taxon>
        <taxon>Pendulisporaceae</taxon>
        <taxon>Pendulispora</taxon>
    </lineage>
</organism>
<evidence type="ECO:0000313" key="4">
    <source>
        <dbReference type="Proteomes" id="UP001370348"/>
    </source>
</evidence>
<dbReference type="NCBIfam" id="TIGR01552">
    <property type="entry name" value="phd_fam"/>
    <property type="match status" value="1"/>
</dbReference>
<reference evidence="3 4" key="1">
    <citation type="submission" date="2021-12" db="EMBL/GenBank/DDBJ databases">
        <title>Discovery of the Pendulisporaceae a myxobacterial family with distinct sporulation behavior and unique specialized metabolism.</title>
        <authorList>
            <person name="Garcia R."/>
            <person name="Popoff A."/>
            <person name="Bader C.D."/>
            <person name="Loehr J."/>
            <person name="Walesch S."/>
            <person name="Walt C."/>
            <person name="Boldt J."/>
            <person name="Bunk B."/>
            <person name="Haeckl F.J.F.P.J."/>
            <person name="Gunesch A.P."/>
            <person name="Birkelbach J."/>
            <person name="Nuebel U."/>
            <person name="Pietschmann T."/>
            <person name="Bach T."/>
            <person name="Mueller R."/>
        </authorList>
    </citation>
    <scope>NUCLEOTIDE SEQUENCE [LARGE SCALE GENOMIC DNA]</scope>
    <source>
        <strain evidence="3 4">MSr11954</strain>
    </source>
</reference>